<dbReference type="Proteomes" id="UP001050975">
    <property type="component" value="Unassembled WGS sequence"/>
</dbReference>
<dbReference type="RefSeq" id="WP_226572617.1">
    <property type="nucleotide sequence ID" value="NZ_BLAY01000001.1"/>
</dbReference>
<evidence type="ECO:0000313" key="1">
    <source>
        <dbReference type="EMBL" id="GET35322.1"/>
    </source>
</evidence>
<dbReference type="EMBL" id="BLAY01000001">
    <property type="protein sequence ID" value="GET35322.1"/>
    <property type="molecule type" value="Genomic_DNA"/>
</dbReference>
<evidence type="ECO:0000313" key="2">
    <source>
        <dbReference type="Proteomes" id="UP001050975"/>
    </source>
</evidence>
<comment type="caution">
    <text evidence="1">The sequence shown here is derived from an EMBL/GenBank/DDBJ whole genome shotgun (WGS) entry which is preliminary data.</text>
</comment>
<gene>
    <name evidence="1" type="ORF">MiSe_00640</name>
</gene>
<protein>
    <submittedName>
        <fullName evidence="1">Uncharacterized protein</fullName>
    </submittedName>
</protein>
<name>A0AAV3X7I3_9CYAN</name>
<reference evidence="1" key="1">
    <citation type="submission" date="2019-10" db="EMBL/GenBank/DDBJ databases">
        <title>Draft genome sequece of Microseira wollei NIES-4236.</title>
        <authorList>
            <person name="Yamaguchi H."/>
            <person name="Suzuki S."/>
            <person name="Kawachi M."/>
        </authorList>
    </citation>
    <scope>NUCLEOTIDE SEQUENCE</scope>
    <source>
        <strain evidence="1">NIES-4236</strain>
    </source>
</reference>
<keyword evidence="2" id="KW-1185">Reference proteome</keyword>
<proteinExistence type="predicted"/>
<organism evidence="1 2">
    <name type="scientific">Microseira wollei NIES-4236</name>
    <dbReference type="NCBI Taxonomy" id="2530354"/>
    <lineage>
        <taxon>Bacteria</taxon>
        <taxon>Bacillati</taxon>
        <taxon>Cyanobacteriota</taxon>
        <taxon>Cyanophyceae</taxon>
        <taxon>Oscillatoriophycideae</taxon>
        <taxon>Aerosakkonematales</taxon>
        <taxon>Aerosakkonemataceae</taxon>
        <taxon>Microseira</taxon>
    </lineage>
</organism>
<dbReference type="AlphaFoldDB" id="A0AAV3X7I3"/>
<sequence length="401" mass="46557">MAPTPEPFAQAKNDWNLEKLYQDLAAAKTQFTGKPKQLTPVEMSCLRGLLCSYGSTEIAAQLNREPRGLRVDLSRGLYRYVEILTLRPLNTLKDWRDVAIWLEEAGYKIRLASHSELVNDSLIKIVDVSLEGDRKSPIVDLKVRNIGSQVAFLKSTKFLFSNAWVLKSWIVHKPEPDAVYSLVPYSPSEQRSTSRAVTPSYNYELNLPAFLHFNVDIPCLFEEDALDNNHQFLIDQSAYTQEFKISQCVACNDVDRFTFTLSMPKTSQQLISDRQLSYLIYTSYIYHFNLELVYDEDDKTVQSSPLILWLDPHWPQTGEIRYFFEDFALKLRLVNLPEEIKEYSRRNKKVISEISKIECQKSLALNRMIQQSYRLTEQNKHHGDEKQKNPSLLRRLFGEKL</sequence>
<accession>A0AAV3X7I3</accession>